<protein>
    <submittedName>
        <fullName evidence="1">Alpha/beta fold hydrolase</fullName>
    </submittedName>
</protein>
<dbReference type="InterPro" id="IPR000801">
    <property type="entry name" value="Esterase-like"/>
</dbReference>
<evidence type="ECO:0000313" key="2">
    <source>
        <dbReference type="EMBL" id="MCA6076313.1"/>
    </source>
</evidence>
<dbReference type="PANTHER" id="PTHR48098:SF3">
    <property type="entry name" value="IRON(III) ENTEROBACTIN ESTERASE"/>
    <property type="match status" value="1"/>
</dbReference>
<dbReference type="RefSeq" id="WP_225698241.1">
    <property type="nucleotide sequence ID" value="NZ_JAIXNE010000002.1"/>
</dbReference>
<dbReference type="EMBL" id="JAIXNE010000004">
    <property type="protein sequence ID" value="MCA6077441.1"/>
    <property type="molecule type" value="Genomic_DNA"/>
</dbReference>
<dbReference type="Proteomes" id="UP001139409">
    <property type="component" value="Unassembled WGS sequence"/>
</dbReference>
<accession>A0A9X1KZV6</accession>
<gene>
    <name evidence="1" type="ORF">LDX50_09655</name>
    <name evidence="2" type="ORF">LDX50_15625</name>
    <name evidence="3" type="ORF">LDX50_21345</name>
</gene>
<evidence type="ECO:0000313" key="1">
    <source>
        <dbReference type="EMBL" id="MCA6075136.1"/>
    </source>
</evidence>
<dbReference type="GO" id="GO:0016787">
    <property type="term" value="F:hydrolase activity"/>
    <property type="evidence" value="ECO:0007669"/>
    <property type="project" value="UniProtKB-KW"/>
</dbReference>
<keyword evidence="1" id="KW-0378">Hydrolase</keyword>
<dbReference type="EMBL" id="JAIXNE010000003">
    <property type="protein sequence ID" value="MCA6076313.1"/>
    <property type="molecule type" value="Genomic_DNA"/>
</dbReference>
<dbReference type="Gene3D" id="3.40.50.1820">
    <property type="entry name" value="alpha/beta hydrolase"/>
    <property type="match status" value="1"/>
</dbReference>
<evidence type="ECO:0000313" key="4">
    <source>
        <dbReference type="Proteomes" id="UP001139409"/>
    </source>
</evidence>
<dbReference type="SUPFAM" id="SSF53474">
    <property type="entry name" value="alpha/beta-Hydrolases"/>
    <property type="match status" value="1"/>
</dbReference>
<organism evidence="1 4">
    <name type="scientific">Fulvivirga sedimenti</name>
    <dbReference type="NCBI Taxonomy" id="2879465"/>
    <lineage>
        <taxon>Bacteria</taxon>
        <taxon>Pseudomonadati</taxon>
        <taxon>Bacteroidota</taxon>
        <taxon>Cytophagia</taxon>
        <taxon>Cytophagales</taxon>
        <taxon>Fulvivirgaceae</taxon>
        <taxon>Fulvivirga</taxon>
    </lineage>
</organism>
<dbReference type="InterPro" id="IPR050583">
    <property type="entry name" value="Mycobacterial_A85_antigen"/>
</dbReference>
<dbReference type="AlphaFoldDB" id="A0A9X1KZV6"/>
<dbReference type="PANTHER" id="PTHR48098">
    <property type="entry name" value="ENTEROCHELIN ESTERASE-RELATED"/>
    <property type="match status" value="1"/>
</dbReference>
<keyword evidence="4" id="KW-1185">Reference proteome</keyword>
<dbReference type="EMBL" id="JAIXNE010000002">
    <property type="protein sequence ID" value="MCA6075136.1"/>
    <property type="molecule type" value="Genomic_DNA"/>
</dbReference>
<comment type="caution">
    <text evidence="1">The sequence shown here is derived from an EMBL/GenBank/DDBJ whole genome shotgun (WGS) entry which is preliminary data.</text>
</comment>
<proteinExistence type="predicted"/>
<reference evidence="1" key="1">
    <citation type="submission" date="2021-09" db="EMBL/GenBank/DDBJ databases">
        <title>Fulvivirga sp. isolated from coastal sediment.</title>
        <authorList>
            <person name="Yu H."/>
        </authorList>
    </citation>
    <scope>NUCLEOTIDE SEQUENCE</scope>
    <source>
        <strain evidence="1">1062</strain>
    </source>
</reference>
<dbReference type="InterPro" id="IPR029058">
    <property type="entry name" value="AB_hydrolase_fold"/>
</dbReference>
<evidence type="ECO:0000313" key="3">
    <source>
        <dbReference type="EMBL" id="MCA6077441.1"/>
    </source>
</evidence>
<dbReference type="Pfam" id="PF00756">
    <property type="entry name" value="Esterase"/>
    <property type="match status" value="1"/>
</dbReference>
<sequence length="235" mass="27793">MKEEYIRWYSHAMGREIEMLVYGHAGYPVIIFPTTMGRYYESKDFDLIESARWFLEQGLIQLYCPDSIDKMSWYNKSIHPADRVRNHELYDRFIMNELVHHIRLEKKIPKVAVAGASFGGYHAANFAFRHPESVSHMFSMSGAFDVKSFMDGHYDDTVYFHNPVDYLPGSSHPELWNMNIVLGVGEWDICLDANERLSGILNSKGIHHWYDLRRWAKHDWPIWRDMFPHYLSLIK</sequence>
<name>A0A9X1KZV6_9BACT</name>